<dbReference type="InterPro" id="IPR027558">
    <property type="entry name" value="Pre_pil_HX9DG_C"/>
</dbReference>
<dbReference type="PANTHER" id="PTHR30093:SF2">
    <property type="entry name" value="TYPE II SECRETION SYSTEM PROTEIN H"/>
    <property type="match status" value="1"/>
</dbReference>
<proteinExistence type="predicted"/>
<protein>
    <submittedName>
        <fullName evidence="2">Uncharacterized protein</fullName>
    </submittedName>
</protein>
<dbReference type="PANTHER" id="PTHR30093">
    <property type="entry name" value="GENERAL SECRETION PATHWAY PROTEIN G"/>
    <property type="match status" value="1"/>
</dbReference>
<dbReference type="Proteomes" id="UP000033935">
    <property type="component" value="Unassembled WGS sequence"/>
</dbReference>
<dbReference type="NCBIfam" id="TIGR04294">
    <property type="entry name" value="pre_pil_HX9DG"/>
    <property type="match status" value="1"/>
</dbReference>
<dbReference type="Pfam" id="PF07963">
    <property type="entry name" value="N_methyl"/>
    <property type="match status" value="1"/>
</dbReference>
<accession>A0A0G0PZS8</accession>
<reference evidence="2 3" key="1">
    <citation type="journal article" date="2015" name="Nature">
        <title>rRNA introns, odd ribosomes, and small enigmatic genomes across a large radiation of phyla.</title>
        <authorList>
            <person name="Brown C.T."/>
            <person name="Hug L.A."/>
            <person name="Thomas B.C."/>
            <person name="Sharon I."/>
            <person name="Castelle C.J."/>
            <person name="Singh A."/>
            <person name="Wilkins M.J."/>
            <person name="Williams K.H."/>
            <person name="Banfield J.F."/>
        </authorList>
    </citation>
    <scope>NUCLEOTIDE SEQUENCE [LARGE SCALE GENOMIC DNA]</scope>
</reference>
<evidence type="ECO:0000256" key="1">
    <source>
        <dbReference type="SAM" id="Phobius"/>
    </source>
</evidence>
<dbReference type="InterPro" id="IPR012902">
    <property type="entry name" value="N_methyl_site"/>
</dbReference>
<evidence type="ECO:0000313" key="2">
    <source>
        <dbReference type="EMBL" id="KKR03645.1"/>
    </source>
</evidence>
<feature type="transmembrane region" description="Helical" evidence="1">
    <location>
        <begin position="46"/>
        <end position="70"/>
    </location>
</feature>
<dbReference type="Gene3D" id="3.30.700.10">
    <property type="entry name" value="Glycoprotein, Type 4 Pilin"/>
    <property type="match status" value="1"/>
</dbReference>
<evidence type="ECO:0000313" key="3">
    <source>
        <dbReference type="Proteomes" id="UP000033935"/>
    </source>
</evidence>
<dbReference type="InterPro" id="IPR045584">
    <property type="entry name" value="Pilin-like"/>
</dbReference>
<dbReference type="EMBL" id="LBWG01000023">
    <property type="protein sequence ID" value="KKR03645.1"/>
    <property type="molecule type" value="Genomic_DNA"/>
</dbReference>
<dbReference type="NCBIfam" id="TIGR02532">
    <property type="entry name" value="IV_pilin_GFxxxE"/>
    <property type="match status" value="1"/>
</dbReference>
<gene>
    <name evidence="2" type="ORF">UT30_C0023G0003</name>
</gene>
<dbReference type="SUPFAM" id="SSF54523">
    <property type="entry name" value="Pili subunits"/>
    <property type="match status" value="1"/>
</dbReference>
<keyword evidence="1" id="KW-0472">Membrane</keyword>
<keyword evidence="1" id="KW-1133">Transmembrane helix</keyword>
<dbReference type="AlphaFoldDB" id="A0A0G0PZS8"/>
<keyword evidence="1" id="KW-0812">Transmembrane</keyword>
<comment type="caution">
    <text evidence="2">The sequence shown here is derived from an EMBL/GenBank/DDBJ whole genome shotgun (WGS) entry which is preliminary data.</text>
</comment>
<sequence>MGNYSSECKRMAYKKRQEKNCAGGNRAYNFAGETSPSLRKSLRCRAFTMIELLVVISIIVILAAMLLPAFQAAKRTAKQIQCINNLKHTGLAWMEYIQDSNGIVLPTNIGGLWRDKFAPYLLNGASGWPSATPTLSKDLLGKPYSVLICPSNPYTHCEPALYSYCTNYGYSIAPGFLQSPTMYGIYPLHVGKINNPSTKVIMADGKTRPSTGVYYYMGTGFPPSFVWHNTGGNFLYTDGHVKWLKYNPNAYDPMFNLTL</sequence>
<organism evidence="2 3">
    <name type="scientific">Candidatus Uhrbacteria bacterium GW2011_GWF2_39_13</name>
    <dbReference type="NCBI Taxonomy" id="1618995"/>
    <lineage>
        <taxon>Bacteria</taxon>
        <taxon>Candidatus Uhriibacteriota</taxon>
    </lineage>
</organism>
<name>A0A0G0PZS8_9BACT</name>